<dbReference type="AlphaFoldDB" id="A0A381ZGV5"/>
<sequence>VKNKFICFAVNTLKQAEETIKEANKNNIKPIIFIKYYIVKGFGIDWIKT</sequence>
<evidence type="ECO:0000313" key="1">
    <source>
        <dbReference type="EMBL" id="SVA88506.1"/>
    </source>
</evidence>
<accession>A0A381ZGV5</accession>
<organism evidence="1">
    <name type="scientific">marine metagenome</name>
    <dbReference type="NCBI Taxonomy" id="408172"/>
    <lineage>
        <taxon>unclassified sequences</taxon>
        <taxon>metagenomes</taxon>
        <taxon>ecological metagenomes</taxon>
    </lineage>
</organism>
<proteinExistence type="predicted"/>
<feature type="non-terminal residue" evidence="1">
    <location>
        <position position="1"/>
    </location>
</feature>
<protein>
    <submittedName>
        <fullName evidence="1">Uncharacterized protein</fullName>
    </submittedName>
</protein>
<name>A0A381ZGV5_9ZZZZ</name>
<dbReference type="EMBL" id="UINC01021285">
    <property type="protein sequence ID" value="SVA88506.1"/>
    <property type="molecule type" value="Genomic_DNA"/>
</dbReference>
<gene>
    <name evidence="1" type="ORF">METZ01_LOCUS141360</name>
</gene>
<feature type="non-terminal residue" evidence="1">
    <location>
        <position position="49"/>
    </location>
</feature>
<reference evidence="1" key="1">
    <citation type="submission" date="2018-05" db="EMBL/GenBank/DDBJ databases">
        <authorList>
            <person name="Lanie J.A."/>
            <person name="Ng W.-L."/>
            <person name="Kazmierczak K.M."/>
            <person name="Andrzejewski T.M."/>
            <person name="Davidsen T.M."/>
            <person name="Wayne K.J."/>
            <person name="Tettelin H."/>
            <person name="Glass J.I."/>
            <person name="Rusch D."/>
            <person name="Podicherti R."/>
            <person name="Tsui H.-C.T."/>
            <person name="Winkler M.E."/>
        </authorList>
    </citation>
    <scope>NUCLEOTIDE SEQUENCE</scope>
</reference>